<comment type="function">
    <text evidence="6">ATP-dependent specificity component of the Clp protease. It directs the protease to specific substrates. Can perform chaperone functions in the absence of ClpP.</text>
</comment>
<dbReference type="NCBIfam" id="NF003745">
    <property type="entry name" value="PRK05342.1"/>
    <property type="match status" value="1"/>
</dbReference>
<name>L0DFX7_SINAD</name>
<dbReference type="KEGG" id="saci:Sinac_3296"/>
<dbReference type="InterPro" id="IPR059188">
    <property type="entry name" value="Znf_CLPX-like"/>
</dbReference>
<dbReference type="PANTHER" id="PTHR48102">
    <property type="entry name" value="ATP-DEPENDENT CLP PROTEASE ATP-BINDING SUBUNIT CLPX-LIKE, MITOCHONDRIAL-RELATED"/>
    <property type="match status" value="1"/>
</dbReference>
<feature type="binding site" evidence="6 7">
    <location>
        <position position="63"/>
    </location>
    <ligand>
        <name>Zn(2+)</name>
        <dbReference type="ChEBI" id="CHEBI:29105"/>
    </ligand>
</feature>
<proteinExistence type="inferred from homology"/>
<feature type="domain" description="ClpX-type ZB" evidence="9">
    <location>
        <begin position="28"/>
        <end position="82"/>
    </location>
</feature>
<evidence type="ECO:0000313" key="11">
    <source>
        <dbReference type="Proteomes" id="UP000010798"/>
    </source>
</evidence>
<evidence type="ECO:0000256" key="6">
    <source>
        <dbReference type="HAMAP-Rule" id="MF_00175"/>
    </source>
</evidence>
<dbReference type="InterPro" id="IPR046425">
    <property type="entry name" value="ClpX_bact"/>
</dbReference>
<keyword evidence="11" id="KW-1185">Reference proteome</keyword>
<dbReference type="SMART" id="SM00994">
    <property type="entry name" value="zf-C4_ClpX"/>
    <property type="match status" value="1"/>
</dbReference>
<dbReference type="GO" id="GO:0009376">
    <property type="term" value="C:HslUV protease complex"/>
    <property type="evidence" value="ECO:0007669"/>
    <property type="project" value="TreeGrafter"/>
</dbReference>
<dbReference type="STRING" id="886293.Sinac_3296"/>
<feature type="region of interest" description="Disordered" evidence="8">
    <location>
        <begin position="436"/>
        <end position="459"/>
    </location>
</feature>
<evidence type="ECO:0000313" key="10">
    <source>
        <dbReference type="EMBL" id="AGA27566.1"/>
    </source>
</evidence>
<dbReference type="SMART" id="SM01086">
    <property type="entry name" value="ClpB_D2-small"/>
    <property type="match status" value="1"/>
</dbReference>
<feature type="region of interest" description="Disordered" evidence="8">
    <location>
        <begin position="1"/>
        <end position="33"/>
    </location>
</feature>
<dbReference type="HAMAP" id="MF_00175">
    <property type="entry name" value="ClpX"/>
    <property type="match status" value="1"/>
</dbReference>
<dbReference type="AlphaFoldDB" id="L0DFX7"/>
<organism evidence="10 11">
    <name type="scientific">Singulisphaera acidiphila (strain ATCC BAA-1392 / DSM 18658 / VKM B-2454 / MOB10)</name>
    <dbReference type="NCBI Taxonomy" id="886293"/>
    <lineage>
        <taxon>Bacteria</taxon>
        <taxon>Pseudomonadati</taxon>
        <taxon>Planctomycetota</taxon>
        <taxon>Planctomycetia</taxon>
        <taxon>Isosphaerales</taxon>
        <taxon>Isosphaeraceae</taxon>
        <taxon>Singulisphaera</taxon>
    </lineage>
</organism>
<dbReference type="CDD" id="cd19497">
    <property type="entry name" value="RecA-like_ClpX"/>
    <property type="match status" value="1"/>
</dbReference>
<comment type="similarity">
    <text evidence="6 7">Belongs to the ClpX chaperone family.</text>
</comment>
<dbReference type="HOGENOM" id="CLU_014218_8_2_0"/>
<sequence length="459" mass="50005">MPSGKDITGGGSSGGGGKRGGGGGSAPTSTTGGNKKNAYCSFCRKSYRDVGPLVEGPGDVYICGECIELCQSILDQERRRRGVPKTLFTDIPTPREIKEQLDAYVIDQDRAKKVLSVAVHNHYKRLVHGEDADSSIEIDKSNILLMGPTGCGKTLLARTLARILNVPFAIGDATTLTEAGYVGEDVENILLKLLHAADFDLESAQRGIIYIDEIDKIGKTNHNVSITRDVSGEGVQQALLKMLEGTVANVPPQGGRKHPEQQYIQLDTTNILFICGGTFVGLENLIARRVGRKTIGFGSQSEAEHNVELGSLLDKVTSDDILEFGMIPEFVGRLPVVCPLMPLDVDALVQIMTEPRNALVKQYRKLFEMEGADLEFTPEALIEIAKKAKAKDTGARGLRSIVEEIMLEIMYELPDRSAKEKGRFVVTPEVVRKEKNLFDTPPLPLTPAKSTSERKKESA</sequence>
<dbReference type="GO" id="GO:0051082">
    <property type="term" value="F:unfolded protein binding"/>
    <property type="evidence" value="ECO:0007669"/>
    <property type="project" value="UniProtKB-UniRule"/>
</dbReference>
<dbReference type="InterPro" id="IPR038366">
    <property type="entry name" value="Znf_CppX_C4_sf"/>
</dbReference>
<dbReference type="EMBL" id="CP003364">
    <property type="protein sequence ID" value="AGA27566.1"/>
    <property type="molecule type" value="Genomic_DNA"/>
</dbReference>
<evidence type="ECO:0000256" key="5">
    <source>
        <dbReference type="ARBA" id="ARBA00023186"/>
    </source>
</evidence>
<dbReference type="GO" id="GO:0005524">
    <property type="term" value="F:ATP binding"/>
    <property type="evidence" value="ECO:0007669"/>
    <property type="project" value="UniProtKB-UniRule"/>
</dbReference>
<dbReference type="InterPro" id="IPR003959">
    <property type="entry name" value="ATPase_AAA_core"/>
</dbReference>
<dbReference type="GO" id="GO:0051301">
    <property type="term" value="P:cell division"/>
    <property type="evidence" value="ECO:0007669"/>
    <property type="project" value="TreeGrafter"/>
</dbReference>
<dbReference type="InterPro" id="IPR027417">
    <property type="entry name" value="P-loop_NTPase"/>
</dbReference>
<reference evidence="10 11" key="1">
    <citation type="submission" date="2012-02" db="EMBL/GenBank/DDBJ databases">
        <title>Complete sequence of chromosome of Singulisphaera acidiphila DSM 18658.</title>
        <authorList>
            <consortium name="US DOE Joint Genome Institute (JGI-PGF)"/>
            <person name="Lucas S."/>
            <person name="Copeland A."/>
            <person name="Lapidus A."/>
            <person name="Glavina del Rio T."/>
            <person name="Dalin E."/>
            <person name="Tice H."/>
            <person name="Bruce D."/>
            <person name="Goodwin L."/>
            <person name="Pitluck S."/>
            <person name="Peters L."/>
            <person name="Ovchinnikova G."/>
            <person name="Chertkov O."/>
            <person name="Kyrpides N."/>
            <person name="Mavromatis K."/>
            <person name="Ivanova N."/>
            <person name="Brettin T."/>
            <person name="Detter J.C."/>
            <person name="Han C."/>
            <person name="Larimer F."/>
            <person name="Land M."/>
            <person name="Hauser L."/>
            <person name="Markowitz V."/>
            <person name="Cheng J.-F."/>
            <person name="Hugenholtz P."/>
            <person name="Woyke T."/>
            <person name="Wu D."/>
            <person name="Tindall B."/>
            <person name="Pomrenke H."/>
            <person name="Brambilla E."/>
            <person name="Klenk H.-P."/>
            <person name="Eisen J.A."/>
        </authorList>
    </citation>
    <scope>NUCLEOTIDE SEQUENCE [LARGE SCALE GENOMIC DNA]</scope>
    <source>
        <strain evidence="11">ATCC BAA-1392 / DSM 18658 / VKM B-2454 / MOB10</strain>
    </source>
</reference>
<feature type="compositionally biased region" description="Gly residues" evidence="8">
    <location>
        <begin position="7"/>
        <end position="25"/>
    </location>
</feature>
<dbReference type="Gene3D" id="6.20.220.10">
    <property type="entry name" value="ClpX chaperone, C4-type zinc finger domain"/>
    <property type="match status" value="1"/>
</dbReference>
<evidence type="ECO:0000256" key="3">
    <source>
        <dbReference type="ARBA" id="ARBA00022833"/>
    </source>
</evidence>
<dbReference type="NCBIfam" id="TIGR00382">
    <property type="entry name" value="clpX"/>
    <property type="match status" value="1"/>
</dbReference>
<comment type="subunit">
    <text evidence="6">Component of the ClpX-ClpP complex. Forms a hexameric ring that, in the presence of ATP, binds to fourteen ClpP subunits assembled into a disk-like structure with a central cavity, resembling the structure of eukaryotic proteasomes.</text>
</comment>
<dbReference type="Proteomes" id="UP000010798">
    <property type="component" value="Chromosome"/>
</dbReference>
<dbReference type="Pfam" id="PF10431">
    <property type="entry name" value="ClpB_D2-small"/>
    <property type="match status" value="1"/>
</dbReference>
<keyword evidence="1 6" id="KW-0479">Metal-binding</keyword>
<dbReference type="FunFam" id="3.40.50.300:FF:000005">
    <property type="entry name" value="ATP-dependent Clp protease ATP-binding subunit ClpX"/>
    <property type="match status" value="1"/>
</dbReference>
<dbReference type="GO" id="GO:0046983">
    <property type="term" value="F:protein dimerization activity"/>
    <property type="evidence" value="ECO:0007669"/>
    <property type="project" value="UniProtKB-UniRule"/>
</dbReference>
<dbReference type="GO" id="GO:0008270">
    <property type="term" value="F:zinc ion binding"/>
    <property type="evidence" value="ECO:0007669"/>
    <property type="project" value="UniProtKB-UniRule"/>
</dbReference>
<keyword evidence="4 6" id="KW-0067">ATP-binding</keyword>
<feature type="binding site" evidence="6 7">
    <location>
        <position position="40"/>
    </location>
    <ligand>
        <name>Zn(2+)</name>
        <dbReference type="ChEBI" id="CHEBI:29105"/>
    </ligand>
</feature>
<keyword evidence="5 6" id="KW-0143">Chaperone</keyword>
<dbReference type="PROSITE" id="PS51902">
    <property type="entry name" value="CLPX_ZB"/>
    <property type="match status" value="1"/>
</dbReference>
<dbReference type="InterPro" id="IPR010603">
    <property type="entry name" value="Znf_CppX_C4"/>
</dbReference>
<feature type="binding site" evidence="6 7">
    <location>
        <position position="43"/>
    </location>
    <ligand>
        <name>Zn(2+)</name>
        <dbReference type="ChEBI" id="CHEBI:29105"/>
    </ligand>
</feature>
<evidence type="ECO:0000256" key="2">
    <source>
        <dbReference type="ARBA" id="ARBA00022741"/>
    </source>
</evidence>
<evidence type="ECO:0000259" key="9">
    <source>
        <dbReference type="PROSITE" id="PS51902"/>
    </source>
</evidence>
<dbReference type="PANTHER" id="PTHR48102:SF7">
    <property type="entry name" value="ATP-DEPENDENT CLP PROTEASE ATP-BINDING SUBUNIT CLPX-LIKE, MITOCHONDRIAL"/>
    <property type="match status" value="1"/>
</dbReference>
<dbReference type="GO" id="GO:0051603">
    <property type="term" value="P:proteolysis involved in protein catabolic process"/>
    <property type="evidence" value="ECO:0007669"/>
    <property type="project" value="TreeGrafter"/>
</dbReference>
<dbReference type="InterPro" id="IPR004487">
    <property type="entry name" value="Clp_protease_ATP-bd_su_ClpX"/>
</dbReference>
<dbReference type="SMART" id="SM00382">
    <property type="entry name" value="AAA"/>
    <property type="match status" value="1"/>
</dbReference>
<evidence type="ECO:0000256" key="8">
    <source>
        <dbReference type="SAM" id="MobiDB-lite"/>
    </source>
</evidence>
<accession>L0DFX7</accession>
<dbReference type="SUPFAM" id="SSF52540">
    <property type="entry name" value="P-loop containing nucleoside triphosphate hydrolases"/>
    <property type="match status" value="1"/>
</dbReference>
<evidence type="ECO:0000256" key="1">
    <source>
        <dbReference type="ARBA" id="ARBA00022723"/>
    </source>
</evidence>
<dbReference type="Gene3D" id="1.10.8.60">
    <property type="match status" value="1"/>
</dbReference>
<keyword evidence="3 6" id="KW-0862">Zinc</keyword>
<keyword evidence="2 6" id="KW-0547">Nucleotide-binding</keyword>
<dbReference type="GO" id="GO:0016887">
    <property type="term" value="F:ATP hydrolysis activity"/>
    <property type="evidence" value="ECO:0007669"/>
    <property type="project" value="InterPro"/>
</dbReference>
<dbReference type="eggNOG" id="COG1219">
    <property type="taxonomic scope" value="Bacteria"/>
</dbReference>
<evidence type="ECO:0000256" key="4">
    <source>
        <dbReference type="ARBA" id="ARBA00022840"/>
    </source>
</evidence>
<gene>
    <name evidence="6" type="primary">clpX</name>
    <name evidence="10" type="ordered locus">Sinac_3296</name>
</gene>
<feature type="binding site" evidence="6">
    <location>
        <begin position="148"/>
        <end position="155"/>
    </location>
    <ligand>
        <name>ATP</name>
        <dbReference type="ChEBI" id="CHEBI:30616"/>
    </ligand>
</feature>
<dbReference type="InterPro" id="IPR003593">
    <property type="entry name" value="AAA+_ATPase"/>
</dbReference>
<dbReference type="InterPro" id="IPR019489">
    <property type="entry name" value="Clp_ATPase_C"/>
</dbReference>
<dbReference type="Pfam" id="PF07724">
    <property type="entry name" value="AAA_2"/>
    <property type="match status" value="1"/>
</dbReference>
<evidence type="ECO:0000256" key="7">
    <source>
        <dbReference type="PROSITE-ProRule" id="PRU01250"/>
    </source>
</evidence>
<dbReference type="Pfam" id="PF06689">
    <property type="entry name" value="zf-C4_ClpX"/>
    <property type="match status" value="1"/>
</dbReference>
<protein>
    <recommendedName>
        <fullName evidence="6">ATP-dependent Clp protease ATP-binding subunit ClpX</fullName>
    </recommendedName>
</protein>
<dbReference type="FunFam" id="1.10.8.60:FF:000002">
    <property type="entry name" value="ATP-dependent Clp protease ATP-binding subunit ClpX"/>
    <property type="match status" value="1"/>
</dbReference>
<dbReference type="SUPFAM" id="SSF57716">
    <property type="entry name" value="Glucocorticoid receptor-like (DNA-binding domain)"/>
    <property type="match status" value="1"/>
</dbReference>
<dbReference type="GO" id="GO:0140662">
    <property type="term" value="F:ATP-dependent protein folding chaperone"/>
    <property type="evidence" value="ECO:0007669"/>
    <property type="project" value="InterPro"/>
</dbReference>
<dbReference type="Gene3D" id="3.40.50.300">
    <property type="entry name" value="P-loop containing nucleotide triphosphate hydrolases"/>
    <property type="match status" value="1"/>
</dbReference>
<dbReference type="InterPro" id="IPR050052">
    <property type="entry name" value="ATP-dep_Clp_protease_ClpX"/>
</dbReference>
<feature type="binding site" evidence="6 7">
    <location>
        <position position="66"/>
    </location>
    <ligand>
        <name>Zn(2+)</name>
        <dbReference type="ChEBI" id="CHEBI:29105"/>
    </ligand>
</feature>